<keyword evidence="1" id="KW-0175">Coiled coil</keyword>
<dbReference type="Proteomes" id="UP000533324">
    <property type="component" value="Unassembled WGS sequence"/>
</dbReference>
<comment type="caution">
    <text evidence="2">The sequence shown here is derived from an EMBL/GenBank/DDBJ whole genome shotgun (WGS) entry which is preliminary data.</text>
</comment>
<evidence type="ECO:0000313" key="2">
    <source>
        <dbReference type="EMBL" id="EAJ1254859.1"/>
    </source>
</evidence>
<protein>
    <recommendedName>
        <fullName evidence="4">Antirepressor</fullName>
    </recommendedName>
</protein>
<dbReference type="AlphaFoldDB" id="A0A7U8AQV8"/>
<accession>A0A7U8AQV8</accession>
<proteinExistence type="predicted"/>
<sequence length="233" mass="27646">MQNITSNLIFTNKQVAINYGLTTGLTIAKHLRAHNDEFIENTHYFLVENSFKNKTIKWTLEGVYMLGFFIKSPKAKEYRKKVAKLLREQSEARFKVLSSENQRLNSLNHHQKIGYKSQLAQQKTNFKNQIKALKYDLNQTKDELDICKGTLEVLKRRKDFNNEENLRLLQKELAKYGLVVFNELDFALWSENLTKNIIGETKRRLDDLINYNYQILRDKFNKRLNIKETKCYK</sequence>
<feature type="coiled-coil region" evidence="1">
    <location>
        <begin position="123"/>
        <end position="157"/>
    </location>
</feature>
<evidence type="ECO:0008006" key="4">
    <source>
        <dbReference type="Google" id="ProtNLM"/>
    </source>
</evidence>
<gene>
    <name evidence="2" type="ORF">A0Y59_06705</name>
</gene>
<dbReference type="EMBL" id="AABVCV010000011">
    <property type="protein sequence ID" value="EAJ1254859.1"/>
    <property type="molecule type" value="Genomic_DNA"/>
</dbReference>
<reference evidence="2 3" key="1">
    <citation type="submission" date="2018-05" db="EMBL/GenBank/DDBJ databases">
        <authorList>
            <consortium name="PulseNet: The National Subtyping Network for Foodborne Disease Surveillance"/>
            <person name="Tarr C.L."/>
            <person name="Trees E."/>
            <person name="Katz L.S."/>
            <person name="Carleton-Romer H.A."/>
            <person name="Stroika S."/>
            <person name="Kucerova Z."/>
            <person name="Roache K.F."/>
            <person name="Sabol A.L."/>
            <person name="Besser J."/>
            <person name="Gerner-Smidt P."/>
        </authorList>
    </citation>
    <scope>NUCLEOTIDE SEQUENCE [LARGE SCALE GENOMIC DNA]</scope>
    <source>
        <strain evidence="2 3">1988D-2602</strain>
    </source>
</reference>
<name>A0A7U8AQV8_CAMLA</name>
<evidence type="ECO:0000256" key="1">
    <source>
        <dbReference type="SAM" id="Coils"/>
    </source>
</evidence>
<organism evidence="2 3">
    <name type="scientific">Campylobacter lari</name>
    <dbReference type="NCBI Taxonomy" id="201"/>
    <lineage>
        <taxon>Bacteria</taxon>
        <taxon>Pseudomonadati</taxon>
        <taxon>Campylobacterota</taxon>
        <taxon>Epsilonproteobacteria</taxon>
        <taxon>Campylobacterales</taxon>
        <taxon>Campylobacteraceae</taxon>
        <taxon>Campylobacter</taxon>
    </lineage>
</organism>
<evidence type="ECO:0000313" key="3">
    <source>
        <dbReference type="Proteomes" id="UP000533324"/>
    </source>
</evidence>